<dbReference type="AlphaFoldDB" id="A0A075FUR7"/>
<organism evidence="2">
    <name type="scientific">uncultured marine group II/III euryarchaeote AD1000_55_D10</name>
    <dbReference type="NCBI Taxonomy" id="1457785"/>
    <lineage>
        <taxon>Archaea</taxon>
        <taxon>Methanobacteriati</taxon>
        <taxon>Methanobacteriota</taxon>
        <taxon>environmental samples</taxon>
    </lineage>
</organism>
<protein>
    <submittedName>
        <fullName evidence="2">Uncharacterized protein</fullName>
    </submittedName>
</protein>
<dbReference type="EMBL" id="KF900437">
    <property type="protein sequence ID" value="AIE95034.1"/>
    <property type="molecule type" value="Genomic_DNA"/>
</dbReference>
<evidence type="ECO:0000256" key="1">
    <source>
        <dbReference type="SAM" id="Phobius"/>
    </source>
</evidence>
<sequence length="153" mass="16482">MNQRQLSPNPLAQVHVLEMLTLFWLFFMSATFILQLEIPDPVSASSDGQLQLAAEDAFIQQMGVEADDPISHPNQLAESLSAGDLDGTCNELLQGLPGQVQGNCWVAKNEGDLARYGQGSTPDGRTLSVHKLVGDTGDVWTVSLQVWYVGGGV</sequence>
<feature type="transmembrane region" description="Helical" evidence="1">
    <location>
        <begin position="12"/>
        <end position="34"/>
    </location>
</feature>
<reference evidence="2" key="1">
    <citation type="journal article" date="2014" name="Genome Biol. Evol.">
        <title>Pangenome evidence for extensive interdomain horizontal transfer affecting lineage core and shell genes in uncultured planktonic thaumarchaeota and euryarchaeota.</title>
        <authorList>
            <person name="Deschamps P."/>
            <person name="Zivanovic Y."/>
            <person name="Moreira D."/>
            <person name="Rodriguez-Valera F."/>
            <person name="Lopez-Garcia P."/>
        </authorList>
    </citation>
    <scope>NUCLEOTIDE SEQUENCE</scope>
</reference>
<evidence type="ECO:0000313" key="2">
    <source>
        <dbReference type="EMBL" id="AIE95034.1"/>
    </source>
</evidence>
<keyword evidence="1" id="KW-0472">Membrane</keyword>
<name>A0A075FUR7_9EURY</name>
<accession>A0A075FUR7</accession>
<keyword evidence="1" id="KW-0812">Transmembrane</keyword>
<proteinExistence type="predicted"/>
<keyword evidence="1" id="KW-1133">Transmembrane helix</keyword>